<reference evidence="2" key="2">
    <citation type="journal article" date="2021" name="Genome Biol. Evol.">
        <title>Developing a high-quality reference genome for a parasitic bivalve with doubly uniparental inheritance (Bivalvia: Unionida).</title>
        <authorList>
            <person name="Smith C.H."/>
        </authorList>
    </citation>
    <scope>NUCLEOTIDE SEQUENCE</scope>
    <source>
        <strain evidence="2">CHS0354</strain>
        <tissue evidence="2">Mantle</tissue>
    </source>
</reference>
<evidence type="ECO:0000313" key="2">
    <source>
        <dbReference type="EMBL" id="KAK3605461.1"/>
    </source>
</evidence>
<proteinExistence type="predicted"/>
<dbReference type="AlphaFoldDB" id="A0AAE0W8K1"/>
<reference evidence="2" key="3">
    <citation type="submission" date="2023-05" db="EMBL/GenBank/DDBJ databases">
        <authorList>
            <person name="Smith C.H."/>
        </authorList>
    </citation>
    <scope>NUCLEOTIDE SEQUENCE</scope>
    <source>
        <strain evidence="2">CHS0354</strain>
        <tissue evidence="2">Mantle</tissue>
    </source>
</reference>
<evidence type="ECO:0000256" key="1">
    <source>
        <dbReference type="SAM" id="MobiDB-lite"/>
    </source>
</evidence>
<reference evidence="2" key="1">
    <citation type="journal article" date="2021" name="Genome Biol. Evol.">
        <title>A High-Quality Reference Genome for a Parasitic Bivalve with Doubly Uniparental Inheritance (Bivalvia: Unionida).</title>
        <authorList>
            <person name="Smith C.H."/>
        </authorList>
    </citation>
    <scope>NUCLEOTIDE SEQUENCE</scope>
    <source>
        <strain evidence="2">CHS0354</strain>
    </source>
</reference>
<organism evidence="2 3">
    <name type="scientific">Potamilus streckersoni</name>
    <dbReference type="NCBI Taxonomy" id="2493646"/>
    <lineage>
        <taxon>Eukaryota</taxon>
        <taxon>Metazoa</taxon>
        <taxon>Spiralia</taxon>
        <taxon>Lophotrochozoa</taxon>
        <taxon>Mollusca</taxon>
        <taxon>Bivalvia</taxon>
        <taxon>Autobranchia</taxon>
        <taxon>Heteroconchia</taxon>
        <taxon>Palaeoheterodonta</taxon>
        <taxon>Unionida</taxon>
        <taxon>Unionoidea</taxon>
        <taxon>Unionidae</taxon>
        <taxon>Ambleminae</taxon>
        <taxon>Lampsilini</taxon>
        <taxon>Potamilus</taxon>
    </lineage>
</organism>
<evidence type="ECO:0000313" key="3">
    <source>
        <dbReference type="Proteomes" id="UP001195483"/>
    </source>
</evidence>
<keyword evidence="3" id="KW-1185">Reference proteome</keyword>
<protein>
    <submittedName>
        <fullName evidence="2">Uncharacterized protein</fullName>
    </submittedName>
</protein>
<dbReference type="EMBL" id="JAEAOA010000138">
    <property type="protein sequence ID" value="KAK3605461.1"/>
    <property type="molecule type" value="Genomic_DNA"/>
</dbReference>
<comment type="caution">
    <text evidence="2">The sequence shown here is derived from an EMBL/GenBank/DDBJ whole genome shotgun (WGS) entry which is preliminary data.</text>
</comment>
<gene>
    <name evidence="2" type="ORF">CHS0354_001435</name>
</gene>
<dbReference type="Proteomes" id="UP001195483">
    <property type="component" value="Unassembled WGS sequence"/>
</dbReference>
<name>A0AAE0W8K1_9BIVA</name>
<feature type="region of interest" description="Disordered" evidence="1">
    <location>
        <begin position="1"/>
        <end position="20"/>
    </location>
</feature>
<feature type="non-terminal residue" evidence="2">
    <location>
        <position position="62"/>
    </location>
</feature>
<sequence>MSISSVRVPHQGDPEPIARKSQSYVQFGAARFLIPDLRFRYHLSSRPVRNPSKVNGRYLMIT</sequence>
<accession>A0AAE0W8K1</accession>